<evidence type="ECO:0000259" key="2">
    <source>
        <dbReference type="Pfam" id="PF14893"/>
    </source>
</evidence>
<dbReference type="InterPro" id="IPR048270">
    <property type="entry name" value="PNMA_C"/>
</dbReference>
<dbReference type="Pfam" id="PF14893">
    <property type="entry name" value="PNMA"/>
    <property type="match status" value="1"/>
</dbReference>
<feature type="compositionally biased region" description="Basic and acidic residues" evidence="1">
    <location>
        <begin position="435"/>
        <end position="444"/>
    </location>
</feature>
<dbReference type="PANTHER" id="PTHR23095:SF53">
    <property type="entry name" value="ZINC FINGER CCHC DOMAIN-CONTAINING PROTEIN 12-LIKE"/>
    <property type="match status" value="1"/>
</dbReference>
<dbReference type="PANTHER" id="PTHR23095">
    <property type="entry name" value="PARANEOPLASTIC ANTIGEN"/>
    <property type="match status" value="1"/>
</dbReference>
<dbReference type="InterPro" id="IPR026523">
    <property type="entry name" value="PNMA"/>
</dbReference>
<protein>
    <submittedName>
        <fullName evidence="3">Paraneoplastic antigen Ma1</fullName>
    </submittedName>
</protein>
<sequence>MKLVKELEKQHLPLHRACTANLQIVHHVQSLGSVYSSEVSASATVAYLTELKDLAQRSSKSFEDILREELARIGESVGRETQVNDTETPAEPAPTPLTDEPRVMPPISDEDASSVSITPQTAEAVIEITSHEDGKMHSPQPPAELHSTPEVQRVIVEHIVRSNEMASQSNLSYKLKPFSGRVPHPAFEVDYDAWRSSVEFCLNDPVISDTQVVRKIVESLSSPAANIVKSLGPKATPKAFLKLLDSAYATVEDGDELFARFLNTNQNVGEKASDYLQRLHTTLSSVISREGIVPNDADKQLLRQFCHGCWDSPLLMSLQLEQHKTDPPSFAEFLLLLRTEEDKQASKATRMKHLGITKTRALSHVQTTLMSSMDSFDTTSDPDSVSSAAHNDLKKEIADLHAEIAQLKACSIEKPVKKASKETKKQLQKTQNESAMKEIKPERKEMKQITATLHKPKPWYCFRCCEDAHIASSCNNDPNPVLVEAKRRALREKQRVWEISNTPDISDLN</sequence>
<feature type="region of interest" description="Disordered" evidence="1">
    <location>
        <begin position="421"/>
        <end position="444"/>
    </location>
</feature>
<reference evidence="3" key="1">
    <citation type="journal article" date="2023" name="Front. Mar. Sci.">
        <title>A new Merluccius polli reference genome to investigate the effects of global change in West African waters.</title>
        <authorList>
            <person name="Mateo J.L."/>
            <person name="Blanco-Fernandez C."/>
            <person name="Garcia-Vazquez E."/>
            <person name="Machado-Schiaffino G."/>
        </authorList>
    </citation>
    <scope>NUCLEOTIDE SEQUENCE</scope>
    <source>
        <strain evidence="3">C29</strain>
        <tissue evidence="3">Fin</tissue>
    </source>
</reference>
<dbReference type="EMBL" id="JAOPHQ010004846">
    <property type="protein sequence ID" value="KAK0137847.1"/>
    <property type="molecule type" value="Genomic_DNA"/>
</dbReference>
<gene>
    <name evidence="3" type="primary">Pnma1_4</name>
    <name evidence="3" type="ORF">N1851_025929</name>
</gene>
<evidence type="ECO:0000313" key="4">
    <source>
        <dbReference type="Proteomes" id="UP001174136"/>
    </source>
</evidence>
<evidence type="ECO:0000313" key="3">
    <source>
        <dbReference type="EMBL" id="KAK0137847.1"/>
    </source>
</evidence>
<keyword evidence="4" id="KW-1185">Reference proteome</keyword>
<dbReference type="AlphaFoldDB" id="A0AA47MCT0"/>
<organism evidence="3 4">
    <name type="scientific">Merluccius polli</name>
    <name type="common">Benguela hake</name>
    <name type="synonym">Merluccius cadenati</name>
    <dbReference type="NCBI Taxonomy" id="89951"/>
    <lineage>
        <taxon>Eukaryota</taxon>
        <taxon>Metazoa</taxon>
        <taxon>Chordata</taxon>
        <taxon>Craniata</taxon>
        <taxon>Vertebrata</taxon>
        <taxon>Euteleostomi</taxon>
        <taxon>Actinopterygii</taxon>
        <taxon>Neopterygii</taxon>
        <taxon>Teleostei</taxon>
        <taxon>Neoteleostei</taxon>
        <taxon>Acanthomorphata</taxon>
        <taxon>Zeiogadaria</taxon>
        <taxon>Gadariae</taxon>
        <taxon>Gadiformes</taxon>
        <taxon>Gadoidei</taxon>
        <taxon>Merlucciidae</taxon>
        <taxon>Merluccius</taxon>
    </lineage>
</organism>
<accession>A0AA47MCT0</accession>
<name>A0AA47MCT0_MERPO</name>
<feature type="domain" description="Paraneoplastic antigen Ma-like C-terminal" evidence="2">
    <location>
        <begin position="178"/>
        <end position="333"/>
    </location>
</feature>
<evidence type="ECO:0000256" key="1">
    <source>
        <dbReference type="SAM" id="MobiDB-lite"/>
    </source>
</evidence>
<proteinExistence type="predicted"/>
<feature type="region of interest" description="Disordered" evidence="1">
    <location>
        <begin position="76"/>
        <end position="103"/>
    </location>
</feature>
<comment type="caution">
    <text evidence="3">The sequence shown here is derived from an EMBL/GenBank/DDBJ whole genome shotgun (WGS) entry which is preliminary data.</text>
</comment>
<dbReference type="Proteomes" id="UP001174136">
    <property type="component" value="Unassembled WGS sequence"/>
</dbReference>